<dbReference type="InterPro" id="IPR041715">
    <property type="entry name" value="HisRS-like_core"/>
</dbReference>
<protein>
    <recommendedName>
        <fullName evidence="8">Histidine--tRNA ligase</fullName>
        <ecNumber evidence="8">6.1.1.21</ecNumber>
    </recommendedName>
    <alternativeName>
        <fullName evidence="8">Histidyl-tRNA synthetase</fullName>
        <shortName evidence="8">HisRS</shortName>
    </alternativeName>
</protein>
<dbReference type="CDD" id="cd00773">
    <property type="entry name" value="HisRS-like_core"/>
    <property type="match status" value="1"/>
</dbReference>
<dbReference type="NCBIfam" id="TIGR00442">
    <property type="entry name" value="hisS"/>
    <property type="match status" value="1"/>
</dbReference>
<evidence type="ECO:0000256" key="3">
    <source>
        <dbReference type="ARBA" id="ARBA00022598"/>
    </source>
</evidence>
<keyword evidence="8" id="KW-0963">Cytoplasm</keyword>
<sequence length="436" mass="50341">MALNKKPYKGTRDFFPADKRVQDYIFNKMRSSAEAFAFEGYEGPMLEEVALYKAKSGEELINEQIYSFEDRGNRFVAIRPEMTPTVARMVAQVHREIPKPIKWYSIPNLMRYEKPQRGRLREHWQFNCDIFGEVGRSSEIEILQLITHLFNSFGANSEHFEILINDREIVNIVFNDLMKIDEETSYKLYKIVDKAKKVKPEGLEKMISELNLSSEAEAIFKKYLSLQNFEELFSFLEEKGYGEKSNGFKELFQITSEIGLKDYLVYDPTIVRGLDYYTGIVFEVFDKNPENRRALCGGGAYANLLQIFNENPVPGVGFGLGDVTLTDFLITHKLMPDLSKNEVDLYLTFQSDRAVAKNFELANKVREMGFKSLNSLETIKFKKVFSNADKFGARFVSILGDKELDEGFFQVKNLATKESFDIKFSELDKLRELLNA</sequence>
<keyword evidence="8" id="KW-0067">ATP-binding</keyword>
<keyword evidence="12" id="KW-1185">Reference proteome</keyword>
<feature type="binding site" evidence="9">
    <location>
        <position position="129"/>
    </location>
    <ligand>
        <name>L-histidine</name>
        <dbReference type="ChEBI" id="CHEBI:57595"/>
    </ligand>
</feature>
<dbReference type="EMBL" id="FQ312005">
    <property type="protein sequence ID" value="CBW25360.1"/>
    <property type="molecule type" value="Genomic_DNA"/>
</dbReference>
<evidence type="ECO:0000256" key="6">
    <source>
        <dbReference type="ARBA" id="ARBA00023146"/>
    </source>
</evidence>
<dbReference type="GO" id="GO:0006427">
    <property type="term" value="P:histidyl-tRNA aminoacylation"/>
    <property type="evidence" value="ECO:0007669"/>
    <property type="project" value="UniProtKB-UniRule"/>
</dbReference>
<feature type="binding site" evidence="9">
    <location>
        <position position="111"/>
    </location>
    <ligand>
        <name>L-histidine</name>
        <dbReference type="ChEBI" id="CHEBI:57595"/>
    </ligand>
</feature>
<dbReference type="InterPro" id="IPR004154">
    <property type="entry name" value="Anticodon-bd"/>
</dbReference>
<evidence type="ECO:0000256" key="4">
    <source>
        <dbReference type="ARBA" id="ARBA00022741"/>
    </source>
</evidence>
<dbReference type="InterPro" id="IPR045864">
    <property type="entry name" value="aa-tRNA-synth_II/BPL/LPL"/>
</dbReference>
<feature type="binding site" evidence="9">
    <location>
        <position position="272"/>
    </location>
    <ligand>
        <name>L-histidine</name>
        <dbReference type="ChEBI" id="CHEBI:57595"/>
    </ligand>
</feature>
<dbReference type="Proteomes" id="UP000008963">
    <property type="component" value="Chromosome"/>
</dbReference>
<gene>
    <name evidence="8 11" type="primary">hisS</name>
    <name evidence="11" type="ordered locus">BMS_0446</name>
</gene>
<dbReference type="InterPro" id="IPR004516">
    <property type="entry name" value="HisRS/HisZ"/>
</dbReference>
<dbReference type="STRING" id="862908.BMS_0446"/>
<evidence type="ECO:0000256" key="8">
    <source>
        <dbReference type="HAMAP-Rule" id="MF_00127"/>
    </source>
</evidence>
<dbReference type="PATRIC" id="fig|862908.3.peg.426"/>
<proteinExistence type="inferred from homology"/>
<organism evidence="11 12">
    <name type="scientific">Halobacteriovorax marinus (strain ATCC BAA-682 / DSM 15412 / SJ)</name>
    <name type="common">Bacteriovorax marinus</name>
    <dbReference type="NCBI Taxonomy" id="862908"/>
    <lineage>
        <taxon>Bacteria</taxon>
        <taxon>Pseudomonadati</taxon>
        <taxon>Bdellovibrionota</taxon>
        <taxon>Bacteriovoracia</taxon>
        <taxon>Bacteriovoracales</taxon>
        <taxon>Halobacteriovoraceae</taxon>
        <taxon>Halobacteriovorax</taxon>
    </lineage>
</organism>
<feature type="domain" description="Aminoacyl-transfer RNA synthetases class-II family profile" evidence="10">
    <location>
        <begin position="10"/>
        <end position="321"/>
    </location>
</feature>
<dbReference type="Pfam" id="PF13393">
    <property type="entry name" value="tRNA-synt_His"/>
    <property type="match status" value="1"/>
</dbReference>
<keyword evidence="5 8" id="KW-0648">Protein biosynthesis</keyword>
<feature type="binding site" evidence="9">
    <location>
        <position position="125"/>
    </location>
    <ligand>
        <name>L-histidine</name>
        <dbReference type="ChEBI" id="CHEBI:57595"/>
    </ligand>
</feature>
<feature type="binding site" evidence="9">
    <location>
        <begin position="276"/>
        <end position="277"/>
    </location>
    <ligand>
        <name>L-histidine</name>
        <dbReference type="ChEBI" id="CHEBI:57595"/>
    </ligand>
</feature>
<dbReference type="Gene3D" id="3.30.930.10">
    <property type="entry name" value="Bira Bifunctional Protein, Domain 2"/>
    <property type="match status" value="1"/>
</dbReference>
<keyword evidence="4 8" id="KW-0547">Nucleotide-binding</keyword>
<dbReference type="AlphaFoldDB" id="E1X420"/>
<dbReference type="HOGENOM" id="CLU_025113_3_1_7"/>
<dbReference type="Pfam" id="PF03129">
    <property type="entry name" value="HGTP_anticodon"/>
    <property type="match status" value="1"/>
</dbReference>
<evidence type="ECO:0000256" key="9">
    <source>
        <dbReference type="PIRSR" id="PIRSR001549-1"/>
    </source>
</evidence>
<evidence type="ECO:0000256" key="1">
    <source>
        <dbReference type="ARBA" id="ARBA00008226"/>
    </source>
</evidence>
<dbReference type="Gene3D" id="3.40.50.800">
    <property type="entry name" value="Anticodon-binding domain"/>
    <property type="match status" value="1"/>
</dbReference>
<evidence type="ECO:0000256" key="5">
    <source>
        <dbReference type="ARBA" id="ARBA00022917"/>
    </source>
</evidence>
<dbReference type="RefSeq" id="WP_014243148.1">
    <property type="nucleotide sequence ID" value="NC_016620.1"/>
</dbReference>
<dbReference type="PANTHER" id="PTHR43707:SF1">
    <property type="entry name" value="HISTIDINE--TRNA LIGASE, MITOCHONDRIAL-RELATED"/>
    <property type="match status" value="1"/>
</dbReference>
<evidence type="ECO:0000259" key="10">
    <source>
        <dbReference type="PROSITE" id="PS50862"/>
    </source>
</evidence>
<evidence type="ECO:0000313" key="12">
    <source>
        <dbReference type="Proteomes" id="UP000008963"/>
    </source>
</evidence>
<name>E1X420_HALMS</name>
<dbReference type="PROSITE" id="PS50862">
    <property type="entry name" value="AA_TRNA_LIGASE_II"/>
    <property type="match status" value="1"/>
</dbReference>
<keyword evidence="3 8" id="KW-0436">Ligase</keyword>
<dbReference type="PIRSF" id="PIRSF001549">
    <property type="entry name" value="His-tRNA_synth"/>
    <property type="match status" value="1"/>
</dbReference>
<dbReference type="GO" id="GO:0004821">
    <property type="term" value="F:histidine-tRNA ligase activity"/>
    <property type="evidence" value="ECO:0007669"/>
    <property type="project" value="UniProtKB-UniRule"/>
</dbReference>
<dbReference type="HAMAP" id="MF_00127">
    <property type="entry name" value="His_tRNA_synth"/>
    <property type="match status" value="1"/>
</dbReference>
<dbReference type="SUPFAM" id="SSF55681">
    <property type="entry name" value="Class II aaRS and biotin synthetases"/>
    <property type="match status" value="1"/>
</dbReference>
<dbReference type="InterPro" id="IPR036621">
    <property type="entry name" value="Anticodon-bd_dom_sf"/>
</dbReference>
<comment type="subcellular location">
    <subcellularLocation>
        <location evidence="8">Cytoplasm</location>
    </subcellularLocation>
</comment>
<dbReference type="OrthoDB" id="5288205at2"/>
<dbReference type="PANTHER" id="PTHR43707">
    <property type="entry name" value="HISTIDYL-TRNA SYNTHETASE"/>
    <property type="match status" value="1"/>
</dbReference>
<reference evidence="12" key="1">
    <citation type="journal article" date="2013" name="ISME J.">
        <title>A small predatory core genome in the divergent marine Bacteriovorax marinus SJ and the terrestrial Bdellovibrio bacteriovorus.</title>
        <authorList>
            <person name="Crossman L.C."/>
            <person name="Chen H."/>
            <person name="Cerdeno-Tarraga A.M."/>
            <person name="Brooks K."/>
            <person name="Quail M.A."/>
            <person name="Pineiro S.A."/>
            <person name="Hobley L."/>
            <person name="Sockett R.E."/>
            <person name="Bentley S.D."/>
            <person name="Parkhill J."/>
            <person name="Williams H.N."/>
            <person name="Stine O.C."/>
        </authorList>
    </citation>
    <scope>NUCLEOTIDE SEQUENCE [LARGE SCALE GENOMIC DNA]</scope>
    <source>
        <strain evidence="12">ATCC BAA-682 / DSM 15412 / SJ</strain>
    </source>
</reference>
<evidence type="ECO:0000256" key="7">
    <source>
        <dbReference type="ARBA" id="ARBA00047639"/>
    </source>
</evidence>
<evidence type="ECO:0000256" key="2">
    <source>
        <dbReference type="ARBA" id="ARBA00011738"/>
    </source>
</evidence>
<keyword evidence="6 8" id="KW-0030">Aminoacyl-tRNA synthetase</keyword>
<dbReference type="KEGG" id="bmx:BMS_0446"/>
<dbReference type="eggNOG" id="COG0124">
    <property type="taxonomic scope" value="Bacteria"/>
</dbReference>
<feature type="binding site" evidence="9">
    <location>
        <begin position="81"/>
        <end position="83"/>
    </location>
    <ligand>
        <name>L-histidine</name>
        <dbReference type="ChEBI" id="CHEBI:57595"/>
    </ligand>
</feature>
<comment type="similarity">
    <text evidence="1 8">Belongs to the class-II aminoacyl-tRNA synthetase family.</text>
</comment>
<dbReference type="InterPro" id="IPR006195">
    <property type="entry name" value="aa-tRNA-synth_II"/>
</dbReference>
<dbReference type="SUPFAM" id="SSF52954">
    <property type="entry name" value="Class II aaRS ABD-related"/>
    <property type="match status" value="1"/>
</dbReference>
<accession>E1X420</accession>
<comment type="subunit">
    <text evidence="2 8">Homodimer.</text>
</comment>
<dbReference type="GO" id="GO:0005737">
    <property type="term" value="C:cytoplasm"/>
    <property type="evidence" value="ECO:0007669"/>
    <property type="project" value="UniProtKB-SubCell"/>
</dbReference>
<comment type="catalytic activity">
    <reaction evidence="7 8">
        <text>tRNA(His) + L-histidine + ATP = L-histidyl-tRNA(His) + AMP + diphosphate + H(+)</text>
        <dbReference type="Rhea" id="RHEA:17313"/>
        <dbReference type="Rhea" id="RHEA-COMP:9665"/>
        <dbReference type="Rhea" id="RHEA-COMP:9689"/>
        <dbReference type="ChEBI" id="CHEBI:15378"/>
        <dbReference type="ChEBI" id="CHEBI:30616"/>
        <dbReference type="ChEBI" id="CHEBI:33019"/>
        <dbReference type="ChEBI" id="CHEBI:57595"/>
        <dbReference type="ChEBI" id="CHEBI:78442"/>
        <dbReference type="ChEBI" id="CHEBI:78527"/>
        <dbReference type="ChEBI" id="CHEBI:456215"/>
        <dbReference type="EC" id="6.1.1.21"/>
    </reaction>
</comment>
<dbReference type="InterPro" id="IPR015807">
    <property type="entry name" value="His-tRNA-ligase"/>
</dbReference>
<dbReference type="EC" id="6.1.1.21" evidence="8"/>
<evidence type="ECO:0000313" key="11">
    <source>
        <dbReference type="EMBL" id="CBW25360.1"/>
    </source>
</evidence>
<dbReference type="GO" id="GO:0005524">
    <property type="term" value="F:ATP binding"/>
    <property type="evidence" value="ECO:0007669"/>
    <property type="project" value="UniProtKB-UniRule"/>
</dbReference>